<dbReference type="EMBL" id="JAUJDW010000018">
    <property type="protein sequence ID" value="KAK0658458.1"/>
    <property type="molecule type" value="Genomic_DNA"/>
</dbReference>
<organism evidence="8 9">
    <name type="scientific">Lasiodiplodia hormozganensis</name>
    <dbReference type="NCBI Taxonomy" id="869390"/>
    <lineage>
        <taxon>Eukaryota</taxon>
        <taxon>Fungi</taxon>
        <taxon>Dikarya</taxon>
        <taxon>Ascomycota</taxon>
        <taxon>Pezizomycotina</taxon>
        <taxon>Dothideomycetes</taxon>
        <taxon>Dothideomycetes incertae sedis</taxon>
        <taxon>Botryosphaeriales</taxon>
        <taxon>Botryosphaeriaceae</taxon>
        <taxon>Lasiodiplodia</taxon>
    </lineage>
</organism>
<evidence type="ECO:0000256" key="2">
    <source>
        <dbReference type="ARBA" id="ARBA00011245"/>
    </source>
</evidence>
<evidence type="ECO:0000256" key="3">
    <source>
        <dbReference type="ARBA" id="ARBA00022723"/>
    </source>
</evidence>
<dbReference type="PANTHER" id="PTHR13204:SF1">
    <property type="entry name" value="ESTER HYDROLASE C11ORF54"/>
    <property type="match status" value="1"/>
</dbReference>
<evidence type="ECO:0000256" key="5">
    <source>
        <dbReference type="ARBA" id="ARBA00022833"/>
    </source>
</evidence>
<dbReference type="GO" id="GO:0008270">
    <property type="term" value="F:zinc ion binding"/>
    <property type="evidence" value="ECO:0007669"/>
    <property type="project" value="TreeGrafter"/>
</dbReference>
<dbReference type="Pfam" id="PF08925">
    <property type="entry name" value="DUF1907"/>
    <property type="match status" value="1"/>
</dbReference>
<gene>
    <name evidence="8" type="ORF">DIS24_g4737</name>
</gene>
<evidence type="ECO:0000313" key="8">
    <source>
        <dbReference type="EMBL" id="KAK0658458.1"/>
    </source>
</evidence>
<keyword evidence="4 8" id="KW-0378">Hydrolase</keyword>
<dbReference type="PANTHER" id="PTHR13204">
    <property type="entry name" value="PTD012 PROTEIN"/>
    <property type="match status" value="1"/>
</dbReference>
<evidence type="ECO:0000313" key="9">
    <source>
        <dbReference type="Proteomes" id="UP001175001"/>
    </source>
</evidence>
<dbReference type="Proteomes" id="UP001175001">
    <property type="component" value="Unassembled WGS sequence"/>
</dbReference>
<feature type="domain" description="DUF1907" evidence="7">
    <location>
        <begin position="19"/>
        <end position="314"/>
    </location>
</feature>
<dbReference type="GO" id="GO:0005634">
    <property type="term" value="C:nucleus"/>
    <property type="evidence" value="ECO:0007669"/>
    <property type="project" value="UniProtKB-SubCell"/>
</dbReference>
<evidence type="ECO:0000256" key="6">
    <source>
        <dbReference type="ARBA" id="ARBA00023242"/>
    </source>
</evidence>
<dbReference type="SMART" id="SM01168">
    <property type="entry name" value="DUF1907"/>
    <property type="match status" value="1"/>
</dbReference>
<dbReference type="SUPFAM" id="SSF117856">
    <property type="entry name" value="AF0104/ALDC/Ptd012-like"/>
    <property type="match status" value="1"/>
</dbReference>
<proteinExistence type="predicted"/>
<comment type="caution">
    <text evidence="8">The sequence shown here is derived from an EMBL/GenBank/DDBJ whole genome shotgun (WGS) entry which is preliminary data.</text>
</comment>
<keyword evidence="3" id="KW-0479">Metal-binding</keyword>
<protein>
    <submittedName>
        <fullName evidence="8">Ester hydrolase C11orf54-like protein</fullName>
    </submittedName>
</protein>
<evidence type="ECO:0000256" key="1">
    <source>
        <dbReference type="ARBA" id="ARBA00004123"/>
    </source>
</evidence>
<dbReference type="InterPro" id="IPR015021">
    <property type="entry name" value="C11orf54_DUF1907"/>
</dbReference>
<comment type="subcellular location">
    <subcellularLocation>
        <location evidence="1">Nucleus</location>
    </subcellularLocation>
</comment>
<sequence length="320" mass="34997">MEATRHPLSPPSLEEIAKVLASELPFNYAISSATVVDCPDLRNAPFNLAFEGLTGSEAAADIGGQANLFPQPRPEKQYSLVDCAKLMGMSPDHGAILGAGAGPALVHGIPSELAPHMSWQGGFDKLNNLTRSARLTSKPGHEPAVRCPASGSTECALMMNLYGSLGLPGPVVKVTAQRRKGDVASFTDFMRYALRKAYGENRQVSLGGVFIMKRGQARYHVMPPFPPEHELPFKNQAALDGWLSYHNFGGPMVCLAIFHSADPEQLGVRLEHTHCFSNEKDEGGHYHYDLWGDDESYEVEYEGYFNTVKTFFQIDKPKAA</sequence>
<dbReference type="GO" id="GO:0016788">
    <property type="term" value="F:hydrolase activity, acting on ester bonds"/>
    <property type="evidence" value="ECO:0007669"/>
    <property type="project" value="TreeGrafter"/>
</dbReference>
<reference evidence="8" key="1">
    <citation type="submission" date="2023-06" db="EMBL/GenBank/DDBJ databases">
        <title>Multi-omics analyses reveal the molecular pathogenesis toolkit of Lasiodiplodia hormozganensis, a cross-kingdom pathogen.</title>
        <authorList>
            <person name="Felix C."/>
            <person name="Meneses R."/>
            <person name="Goncalves M.F.M."/>
            <person name="Tilleman L."/>
            <person name="Duarte A.S."/>
            <person name="Jorrin-Novo J.V."/>
            <person name="Van De Peer Y."/>
            <person name="Deforce D."/>
            <person name="Van Nieuwerburgh F."/>
            <person name="Esteves A.C."/>
            <person name="Alves A."/>
        </authorList>
    </citation>
    <scope>NUCLEOTIDE SEQUENCE</scope>
    <source>
        <strain evidence="8">CBS 339.90</strain>
    </source>
</reference>
<dbReference type="CDD" id="cd17298">
    <property type="entry name" value="DUF1907"/>
    <property type="match status" value="1"/>
</dbReference>
<keyword evidence="6" id="KW-0539">Nucleus</keyword>
<keyword evidence="5" id="KW-0862">Zinc</keyword>
<comment type="subunit">
    <text evidence="2">Monomer.</text>
</comment>
<evidence type="ECO:0000256" key="4">
    <source>
        <dbReference type="ARBA" id="ARBA00022801"/>
    </source>
</evidence>
<dbReference type="AlphaFoldDB" id="A0AA39YTR7"/>
<name>A0AA39YTR7_9PEZI</name>
<keyword evidence="9" id="KW-1185">Reference proteome</keyword>
<evidence type="ECO:0000259" key="7">
    <source>
        <dbReference type="SMART" id="SM01168"/>
    </source>
</evidence>
<accession>A0AA39YTR7</accession>